<evidence type="ECO:0000313" key="1">
    <source>
        <dbReference type="EMBL" id="EJW99240.1"/>
    </source>
</evidence>
<sequence length="155" mass="17464">MTTTTEIAAVKTALQTIRIGAIQETEIRRSLGVIVSRVYALRGMSIEVEDLKFTIRELSQSVSERFPGLSIEEVNIALDKGVKGDYGEYFGLNVVTFLSWIKAYYESDLRIRVQDELQPKQIANVRTYTDEEIRAMSVNNAVSAYNSFIESGKMP</sequence>
<reference evidence="1" key="1">
    <citation type="journal article" date="2012" name="PLoS ONE">
        <title>Gene sets for utilization of primary and secondary nutrition supplies in the distal gut of endangered iberian lynx.</title>
        <authorList>
            <person name="Alcaide M."/>
            <person name="Messina E."/>
            <person name="Richter M."/>
            <person name="Bargiela R."/>
            <person name="Peplies J."/>
            <person name="Huws S.A."/>
            <person name="Newbold C.J."/>
            <person name="Golyshin P.N."/>
            <person name="Simon M.A."/>
            <person name="Lopez G."/>
            <person name="Yakimov M.M."/>
            <person name="Ferrer M."/>
        </authorList>
    </citation>
    <scope>NUCLEOTIDE SEQUENCE</scope>
</reference>
<gene>
    <name evidence="1" type="ORF">EVA_12652</name>
</gene>
<comment type="caution">
    <text evidence="1">The sequence shown here is derived from an EMBL/GenBank/DDBJ whole genome shotgun (WGS) entry which is preliminary data.</text>
</comment>
<name>J9CGT0_9ZZZZ</name>
<accession>J9CGT0</accession>
<dbReference type="EMBL" id="AMCI01003901">
    <property type="protein sequence ID" value="EJW99240.1"/>
    <property type="molecule type" value="Genomic_DNA"/>
</dbReference>
<dbReference type="AlphaFoldDB" id="J9CGT0"/>
<protein>
    <submittedName>
        <fullName evidence="1">Uncharacterized protein</fullName>
    </submittedName>
</protein>
<organism evidence="1">
    <name type="scientific">gut metagenome</name>
    <dbReference type="NCBI Taxonomy" id="749906"/>
    <lineage>
        <taxon>unclassified sequences</taxon>
        <taxon>metagenomes</taxon>
        <taxon>organismal metagenomes</taxon>
    </lineage>
</organism>
<proteinExistence type="predicted"/>
<feature type="non-terminal residue" evidence="1">
    <location>
        <position position="155"/>
    </location>
</feature>